<comment type="subcellular location">
    <subcellularLocation>
        <location evidence="1">Membrane</location>
    </subcellularLocation>
</comment>
<feature type="domain" description="Ig-like" evidence="8">
    <location>
        <begin position="138"/>
        <end position="224"/>
    </location>
</feature>
<dbReference type="SMART" id="SM00409">
    <property type="entry name" value="IG"/>
    <property type="match status" value="1"/>
</dbReference>
<dbReference type="Pfam" id="PF07686">
    <property type="entry name" value="V-set"/>
    <property type="match status" value="1"/>
</dbReference>
<keyword evidence="7" id="KW-0812">Transmembrane</keyword>
<dbReference type="EMBL" id="JAFHDT010000011">
    <property type="protein sequence ID" value="KAI7804037.1"/>
    <property type="molecule type" value="Genomic_DNA"/>
</dbReference>
<dbReference type="InterPro" id="IPR013783">
    <property type="entry name" value="Ig-like_fold"/>
</dbReference>
<dbReference type="GO" id="GO:0009897">
    <property type="term" value="C:external side of plasma membrane"/>
    <property type="evidence" value="ECO:0007669"/>
    <property type="project" value="TreeGrafter"/>
</dbReference>
<sequence>LNNRFCINGSLSYRCNEYEVIGPSAPVMTVSGEDVILPCSIKPNISAVNMRVEWIRLDLKDSIVHLYEDHKDINTDQLQSYRGRTQVFTEELEKGNTSLKLSRVQISDEGRYKCFIQSQSWSDDITVQLRVEAVGSVPVITVDGFDGSGGLHLQCESKGWKPEPDLVWLNSEGVTLTSESPDTHRDDTDGFSVKHMITVYNTDTKYHCRVRMRHHMMEAEIITSTQMFLSWRSSVILISVAVVLSVIAGILITVFVCKQRDISRLKFYDLCWKLNPTQEIQNQYRKIYTIIT</sequence>
<gene>
    <name evidence="9" type="ORF">IRJ41_019768</name>
</gene>
<dbReference type="FunFam" id="2.60.40.10:FF:000142">
    <property type="entry name" value="V-set domain-containing T-cell activation inhibitor 1"/>
    <property type="match status" value="1"/>
</dbReference>
<dbReference type="PANTHER" id="PTHR24100">
    <property type="entry name" value="BUTYROPHILIN"/>
    <property type="match status" value="1"/>
</dbReference>
<evidence type="ECO:0000256" key="1">
    <source>
        <dbReference type="ARBA" id="ARBA00004370"/>
    </source>
</evidence>
<dbReference type="GO" id="GO:0050863">
    <property type="term" value="P:regulation of T cell activation"/>
    <property type="evidence" value="ECO:0007669"/>
    <property type="project" value="UniProtKB-ARBA"/>
</dbReference>
<proteinExistence type="predicted"/>
<dbReference type="InterPro" id="IPR007110">
    <property type="entry name" value="Ig-like_dom"/>
</dbReference>
<evidence type="ECO:0000256" key="5">
    <source>
        <dbReference type="ARBA" id="ARBA00023180"/>
    </source>
</evidence>
<keyword evidence="2" id="KW-0732">Signal</keyword>
<organism evidence="9 10">
    <name type="scientific">Triplophysa rosa</name>
    <name type="common">Cave loach</name>
    <dbReference type="NCBI Taxonomy" id="992332"/>
    <lineage>
        <taxon>Eukaryota</taxon>
        <taxon>Metazoa</taxon>
        <taxon>Chordata</taxon>
        <taxon>Craniata</taxon>
        <taxon>Vertebrata</taxon>
        <taxon>Euteleostomi</taxon>
        <taxon>Actinopterygii</taxon>
        <taxon>Neopterygii</taxon>
        <taxon>Teleostei</taxon>
        <taxon>Ostariophysi</taxon>
        <taxon>Cypriniformes</taxon>
        <taxon>Nemacheilidae</taxon>
        <taxon>Triplophysa</taxon>
    </lineage>
</organism>
<reference evidence="9" key="1">
    <citation type="submission" date="2021-02" db="EMBL/GenBank/DDBJ databases">
        <title>Comparative genomics reveals that relaxation of natural selection precedes convergent phenotypic evolution of cavefish.</title>
        <authorList>
            <person name="Peng Z."/>
        </authorList>
    </citation>
    <scope>NUCLEOTIDE SEQUENCE</scope>
    <source>
        <tissue evidence="9">Muscle</tissue>
    </source>
</reference>
<dbReference type="GO" id="GO:0005102">
    <property type="term" value="F:signaling receptor binding"/>
    <property type="evidence" value="ECO:0007669"/>
    <property type="project" value="TreeGrafter"/>
</dbReference>
<keyword evidence="10" id="KW-1185">Reference proteome</keyword>
<dbReference type="InterPro" id="IPR036179">
    <property type="entry name" value="Ig-like_dom_sf"/>
</dbReference>
<dbReference type="PROSITE" id="PS50835">
    <property type="entry name" value="IG_LIKE"/>
    <property type="match status" value="2"/>
</dbReference>
<evidence type="ECO:0000256" key="7">
    <source>
        <dbReference type="SAM" id="Phobius"/>
    </source>
</evidence>
<accession>A0A9W7TX20</accession>
<dbReference type="SUPFAM" id="SSF48726">
    <property type="entry name" value="Immunoglobulin"/>
    <property type="match status" value="2"/>
</dbReference>
<dbReference type="InterPro" id="IPR013106">
    <property type="entry name" value="Ig_V-set"/>
</dbReference>
<evidence type="ECO:0000256" key="4">
    <source>
        <dbReference type="ARBA" id="ARBA00023157"/>
    </source>
</evidence>
<comment type="caution">
    <text evidence="9">The sequence shown here is derived from an EMBL/GenBank/DDBJ whole genome shotgun (WGS) entry which is preliminary data.</text>
</comment>
<evidence type="ECO:0000313" key="9">
    <source>
        <dbReference type="EMBL" id="KAI7804037.1"/>
    </source>
</evidence>
<dbReference type="InterPro" id="IPR003599">
    <property type="entry name" value="Ig_sub"/>
</dbReference>
<evidence type="ECO:0000256" key="3">
    <source>
        <dbReference type="ARBA" id="ARBA00023136"/>
    </source>
</evidence>
<dbReference type="GO" id="GO:1903037">
    <property type="term" value="P:regulation of leukocyte cell-cell adhesion"/>
    <property type="evidence" value="ECO:0007669"/>
    <property type="project" value="UniProtKB-ARBA"/>
</dbReference>
<dbReference type="Gene3D" id="2.60.40.10">
    <property type="entry name" value="Immunoglobulins"/>
    <property type="match status" value="2"/>
</dbReference>
<feature type="domain" description="Ig-like" evidence="8">
    <location>
        <begin position="32"/>
        <end position="126"/>
    </location>
</feature>
<keyword evidence="3 7" id="KW-0472">Membrane</keyword>
<dbReference type="PANTHER" id="PTHR24100:SF151">
    <property type="entry name" value="ICOS LIGAND"/>
    <property type="match status" value="1"/>
</dbReference>
<name>A0A9W7TX20_TRIRA</name>
<feature type="non-terminal residue" evidence="9">
    <location>
        <position position="292"/>
    </location>
</feature>
<dbReference type="Proteomes" id="UP001059041">
    <property type="component" value="Linkage Group LG11"/>
</dbReference>
<dbReference type="AlphaFoldDB" id="A0A9W7TX20"/>
<protein>
    <submittedName>
        <fullName evidence="9">Butyrophilin-like protein 3</fullName>
    </submittedName>
</protein>
<evidence type="ECO:0000256" key="2">
    <source>
        <dbReference type="ARBA" id="ARBA00022729"/>
    </source>
</evidence>
<keyword evidence="4" id="KW-1015">Disulfide bond</keyword>
<evidence type="ECO:0000259" key="8">
    <source>
        <dbReference type="PROSITE" id="PS50835"/>
    </source>
</evidence>
<keyword evidence="7" id="KW-1133">Transmembrane helix</keyword>
<feature type="transmembrane region" description="Helical" evidence="7">
    <location>
        <begin position="235"/>
        <end position="257"/>
    </location>
</feature>
<dbReference type="InterPro" id="IPR050504">
    <property type="entry name" value="IgSF_BTN/MOG"/>
</dbReference>
<dbReference type="SMART" id="SM00406">
    <property type="entry name" value="IGv"/>
    <property type="match status" value="1"/>
</dbReference>
<keyword evidence="6" id="KW-0393">Immunoglobulin domain</keyword>
<evidence type="ECO:0000256" key="6">
    <source>
        <dbReference type="ARBA" id="ARBA00023319"/>
    </source>
</evidence>
<evidence type="ECO:0000313" key="10">
    <source>
        <dbReference type="Proteomes" id="UP001059041"/>
    </source>
</evidence>
<keyword evidence="5" id="KW-0325">Glycoprotein</keyword>
<dbReference type="InterPro" id="IPR053896">
    <property type="entry name" value="BTN3A2-like_Ig-C"/>
</dbReference>
<dbReference type="Pfam" id="PF22705">
    <property type="entry name" value="C2-set_3"/>
    <property type="match status" value="1"/>
</dbReference>
<dbReference type="GO" id="GO:0050852">
    <property type="term" value="P:T cell receptor signaling pathway"/>
    <property type="evidence" value="ECO:0007669"/>
    <property type="project" value="TreeGrafter"/>
</dbReference>
<dbReference type="GO" id="GO:0001817">
    <property type="term" value="P:regulation of cytokine production"/>
    <property type="evidence" value="ECO:0007669"/>
    <property type="project" value="TreeGrafter"/>
</dbReference>
<dbReference type="FunFam" id="2.60.40.10:FF:002319">
    <property type="entry name" value="Zgc:162154"/>
    <property type="match status" value="1"/>
</dbReference>